<reference evidence="2 3" key="1">
    <citation type="submission" date="2022-12" db="EMBL/GenBank/DDBJ databases">
        <title>Chitinophagaceae gen. sp. nov., a new member of the family Chitinophagaceae, isolated from soil in a chemical factory.</title>
        <authorList>
            <person name="Ke Z."/>
        </authorList>
    </citation>
    <scope>NUCLEOTIDE SEQUENCE [LARGE SCALE GENOMIC DNA]</scope>
    <source>
        <strain evidence="2 3">LY-5</strain>
    </source>
</reference>
<feature type="transmembrane region" description="Helical" evidence="1">
    <location>
        <begin position="47"/>
        <end position="69"/>
    </location>
</feature>
<feature type="transmembrane region" description="Helical" evidence="1">
    <location>
        <begin position="117"/>
        <end position="138"/>
    </location>
</feature>
<comment type="caution">
    <text evidence="2">The sequence shown here is derived from an EMBL/GenBank/DDBJ whole genome shotgun (WGS) entry which is preliminary data.</text>
</comment>
<evidence type="ECO:0000313" key="2">
    <source>
        <dbReference type="EMBL" id="MDA3614638.1"/>
    </source>
</evidence>
<keyword evidence="3" id="KW-1185">Reference proteome</keyword>
<accession>A0ABT4UKE3</accession>
<keyword evidence="1" id="KW-0812">Transmembrane</keyword>
<dbReference type="PROSITE" id="PS51257">
    <property type="entry name" value="PROKAR_LIPOPROTEIN"/>
    <property type="match status" value="1"/>
</dbReference>
<organism evidence="2 3">
    <name type="scientific">Polluticaenibacter yanchengensis</name>
    <dbReference type="NCBI Taxonomy" id="3014562"/>
    <lineage>
        <taxon>Bacteria</taxon>
        <taxon>Pseudomonadati</taxon>
        <taxon>Bacteroidota</taxon>
        <taxon>Chitinophagia</taxon>
        <taxon>Chitinophagales</taxon>
        <taxon>Chitinophagaceae</taxon>
        <taxon>Polluticaenibacter</taxon>
    </lineage>
</organism>
<dbReference type="EMBL" id="JAQGEF010000007">
    <property type="protein sequence ID" value="MDA3614638.1"/>
    <property type="molecule type" value="Genomic_DNA"/>
</dbReference>
<sequence length="145" mass="16055">MKLKIAIAFIFIWIGCIVAISFMEAWLKFRAPGVTLPIGLGIGRLVFGMLNKVEWVLLFITTFGIIEVAGKSKTAVYCFSAAAIILLLQTFWLLPALDARAQQIIDGKSITASNHHLIFAILEVIKFTVLFITGFGFLKHIPDKS</sequence>
<gene>
    <name evidence="2" type="ORF">O3P16_07450</name>
</gene>
<keyword evidence="1" id="KW-1133">Transmembrane helix</keyword>
<name>A0ABT4UKE3_9BACT</name>
<proteinExistence type="predicted"/>
<keyword evidence="1" id="KW-0472">Membrane</keyword>
<evidence type="ECO:0000313" key="3">
    <source>
        <dbReference type="Proteomes" id="UP001210231"/>
    </source>
</evidence>
<evidence type="ECO:0008006" key="4">
    <source>
        <dbReference type="Google" id="ProtNLM"/>
    </source>
</evidence>
<feature type="transmembrane region" description="Helical" evidence="1">
    <location>
        <begin position="7"/>
        <end position="27"/>
    </location>
</feature>
<protein>
    <recommendedName>
        <fullName evidence="4">DUF4149 domain-containing protein</fullName>
    </recommendedName>
</protein>
<dbReference type="RefSeq" id="WP_407030964.1">
    <property type="nucleotide sequence ID" value="NZ_JAQGEF010000007.1"/>
</dbReference>
<feature type="transmembrane region" description="Helical" evidence="1">
    <location>
        <begin position="76"/>
        <end position="97"/>
    </location>
</feature>
<dbReference type="Proteomes" id="UP001210231">
    <property type="component" value="Unassembled WGS sequence"/>
</dbReference>
<evidence type="ECO:0000256" key="1">
    <source>
        <dbReference type="SAM" id="Phobius"/>
    </source>
</evidence>